<protein>
    <submittedName>
        <fullName evidence="1">Uncharacterized protein</fullName>
    </submittedName>
</protein>
<accession>A0ACB6QPV6</accession>
<reference evidence="1" key="1">
    <citation type="journal article" date="2020" name="Stud. Mycol.">
        <title>101 Dothideomycetes genomes: a test case for predicting lifestyles and emergence of pathogens.</title>
        <authorList>
            <person name="Haridas S."/>
            <person name="Albert R."/>
            <person name="Binder M."/>
            <person name="Bloem J."/>
            <person name="Labutti K."/>
            <person name="Salamov A."/>
            <person name="Andreopoulos B."/>
            <person name="Baker S."/>
            <person name="Barry K."/>
            <person name="Bills G."/>
            <person name="Bluhm B."/>
            <person name="Cannon C."/>
            <person name="Castanera R."/>
            <person name="Culley D."/>
            <person name="Daum C."/>
            <person name="Ezra D."/>
            <person name="Gonzalez J."/>
            <person name="Henrissat B."/>
            <person name="Kuo A."/>
            <person name="Liang C."/>
            <person name="Lipzen A."/>
            <person name="Lutzoni F."/>
            <person name="Magnuson J."/>
            <person name="Mondo S."/>
            <person name="Nolan M."/>
            <person name="Ohm R."/>
            <person name="Pangilinan J."/>
            <person name="Park H.-J."/>
            <person name="Ramirez L."/>
            <person name="Alfaro M."/>
            <person name="Sun H."/>
            <person name="Tritt A."/>
            <person name="Yoshinaga Y."/>
            <person name="Zwiers L.-H."/>
            <person name="Turgeon B."/>
            <person name="Goodwin S."/>
            <person name="Spatafora J."/>
            <person name="Crous P."/>
            <person name="Grigoriev I."/>
        </authorList>
    </citation>
    <scope>NUCLEOTIDE SEQUENCE</scope>
    <source>
        <strain evidence="1">ATCC 200398</strain>
    </source>
</reference>
<evidence type="ECO:0000313" key="2">
    <source>
        <dbReference type="Proteomes" id="UP000799755"/>
    </source>
</evidence>
<name>A0ACB6QPV6_9PLEO</name>
<evidence type="ECO:0000313" key="1">
    <source>
        <dbReference type="EMBL" id="KAF2468902.1"/>
    </source>
</evidence>
<keyword evidence="2" id="KW-1185">Reference proteome</keyword>
<dbReference type="Proteomes" id="UP000799755">
    <property type="component" value="Unassembled WGS sequence"/>
</dbReference>
<dbReference type="EMBL" id="MU003514">
    <property type="protein sequence ID" value="KAF2468902.1"/>
    <property type="molecule type" value="Genomic_DNA"/>
</dbReference>
<sequence length="715" mass="80273">MTEYISSITELPLDILVLIVPYLDANSFLAFCSTCKAFQQPSIRLDPSYWSHATQSAFRVPNQPVIQHDGLRWQKMYRRMLTQSRVFTWGANTYNRLGHSFQQMHVPRGARTMRRIRWTHSTHCSFPAEMERTRELGIIADMQCGGWSTTLLTSKGSLHTVGVLDGMQLLHNHSADIGLQSLRFPAGYPYSTALTMYEESCVAIRQFSSGRSHILGVSDSGRIWSWYAVHRPALHVKFLNIDVKEVSSSERVPRGSLYGRVKKVVAGWSTSSGYIYGTGIVLWEPVKRAQGEDEADTMLVMDTVEVPKTGYQRVKGASRESDQDKALGQEVGMVLNYIILEQYVVFVTDIGRVFCGRLGENNKVDEVMEVRALRNDSGTPLDVQGSFRSFAIFKNGEVLTSHQNYLEACWNDRHNNPEGTSIEGFKRIPALQHNGVISIAFGDYHFLALHSSGKITSYGTELQSCGALGLGGDGDPEGRTRGIRYTGFGHDGKLLPHAYTNGRQVWFQPEMKKWITFMTSGGKDPDEAKERMRMFVTDANVQGEVSEWFEQEGRDWDKDPALQDVDDDGLGAYFALSVSAAGWHSGALVLVNEKLADRVREKCIIKDPDVEPDPEPELSTNITEGLENDDDSPIDVVSADEDQQPPQPPPHLHDPHANFLDPISHGASPKKGYKYTWAEKPFPRLILSDGTEMPGVVKFDEWRYGRPEWQLDVDV</sequence>
<comment type="caution">
    <text evidence="1">The sequence shown here is derived from an EMBL/GenBank/DDBJ whole genome shotgun (WGS) entry which is preliminary data.</text>
</comment>
<proteinExistence type="predicted"/>
<organism evidence="1 2">
    <name type="scientific">Lindgomyces ingoldianus</name>
    <dbReference type="NCBI Taxonomy" id="673940"/>
    <lineage>
        <taxon>Eukaryota</taxon>
        <taxon>Fungi</taxon>
        <taxon>Dikarya</taxon>
        <taxon>Ascomycota</taxon>
        <taxon>Pezizomycotina</taxon>
        <taxon>Dothideomycetes</taxon>
        <taxon>Pleosporomycetidae</taxon>
        <taxon>Pleosporales</taxon>
        <taxon>Lindgomycetaceae</taxon>
        <taxon>Lindgomyces</taxon>
    </lineage>
</organism>
<gene>
    <name evidence="1" type="ORF">BDR25DRAFT_304831</name>
</gene>